<evidence type="ECO:0000256" key="2">
    <source>
        <dbReference type="ARBA" id="ARBA00022679"/>
    </source>
</evidence>
<dbReference type="VEuPathDB" id="ToxoDB:TGVAND_280530"/>
<dbReference type="Proteomes" id="UP000028840">
    <property type="component" value="Unassembled WGS sequence"/>
</dbReference>
<dbReference type="EC" id="2.5.1.25" evidence="1"/>
<sequence>MEKAGREICGGCLRPASVCYCACLPNPPLSFSADFSEVVKGLVVYVHPLEVKRKMGSLPLLTRSVTPVHVFCRRKPGSIKLQRSARPPHFLRDREAPPQEKSVRGQELPSRPSSLASSSSSSSSSVSSCHLSSASSSSSCPFPSLDSQASSTSWVYDEDVSVLEGGCCTKPFLPRLLSSPVPHSSSSLPLPASPPSEGESNNLLLLFPTPWSFELGAGALPLKLPVTLLCLDGTWKEAKEMLRAAPWLEDIPAVRLPAPPPENDERRGKEDRSGNEERKERKERKEGEGRDGQINSRTEPSKHQEERGEATDIWGAYGFVRTPSRKVADEGGVCTAEAVARSLALIARWSRAHSSERAKNFDKVLLNLLAFVARRQIQCKEAKDAGDKAQKEERRE</sequence>
<feature type="compositionally biased region" description="Low complexity" evidence="7">
    <location>
        <begin position="108"/>
        <end position="124"/>
    </location>
</feature>
<name>A0A086PIE8_TOXGO</name>
<evidence type="ECO:0000256" key="7">
    <source>
        <dbReference type="SAM" id="MobiDB-lite"/>
    </source>
</evidence>
<dbReference type="OrthoDB" id="447422at2759"/>
<accession>A0A086PIE8</accession>
<reference evidence="9" key="1">
    <citation type="submission" date="2014-08" db="EMBL/GenBank/DDBJ databases">
        <authorList>
            <person name="Sibley D."/>
            <person name="Venepally P."/>
            <person name="Karamycheva S."/>
            <person name="Hadjithomas M."/>
            <person name="Khan A."/>
            <person name="Brunk B."/>
            <person name="Roos D."/>
            <person name="Caler E."/>
            <person name="Lorenzi H."/>
        </authorList>
    </citation>
    <scope>NUCLEOTIDE SEQUENCE [LARGE SCALE GENOMIC DNA]</scope>
    <source>
        <strain evidence="9">VAND</strain>
    </source>
</reference>
<reference evidence="9" key="2">
    <citation type="journal article" date="2015" name="Eukaryot. Cell">
        <title>Genetic mapping reveals that sinefungin resistance in Toxoplasma gondii is controlled by a putative amino acid transporter locus that can be used as a negative selectable marker.</title>
        <authorList>
            <person name="Behnke M.S."/>
            <person name="Khan A."/>
            <person name="Sibley L.D."/>
        </authorList>
    </citation>
    <scope>NUCLEOTIDE SEQUENCE [LARGE SCALE GENOMIC DNA]</scope>
    <source>
        <strain evidence="9">VAND</strain>
    </source>
</reference>
<evidence type="ECO:0000256" key="4">
    <source>
        <dbReference type="ARBA" id="ARBA00022694"/>
    </source>
</evidence>
<keyword evidence="4" id="KW-0819">tRNA processing</keyword>
<protein>
    <recommendedName>
        <fullName evidence="1">tRNA-uridine aminocarboxypropyltransferase</fullName>
        <ecNumber evidence="1">2.5.1.25</ecNumber>
    </recommendedName>
</protein>
<comment type="similarity">
    <text evidence="5">Belongs to the TDD superfamily. DTWD2 family.</text>
</comment>
<evidence type="ECO:0000256" key="3">
    <source>
        <dbReference type="ARBA" id="ARBA00022691"/>
    </source>
</evidence>
<keyword evidence="3" id="KW-0949">S-adenosyl-L-methionine</keyword>
<proteinExistence type="inferred from homology"/>
<feature type="compositionally biased region" description="Basic and acidic residues" evidence="7">
    <location>
        <begin position="299"/>
        <end position="310"/>
    </location>
</feature>
<evidence type="ECO:0000256" key="6">
    <source>
        <dbReference type="ARBA" id="ARBA00048718"/>
    </source>
</evidence>
<evidence type="ECO:0000313" key="9">
    <source>
        <dbReference type="EMBL" id="KFH00130.1"/>
    </source>
</evidence>
<feature type="domain" description="DTW" evidence="8">
    <location>
        <begin position="5"/>
        <end position="380"/>
    </location>
</feature>
<evidence type="ECO:0000259" key="8">
    <source>
        <dbReference type="SMART" id="SM01144"/>
    </source>
</evidence>
<feature type="compositionally biased region" description="Basic and acidic residues" evidence="7">
    <location>
        <begin position="263"/>
        <end position="291"/>
    </location>
</feature>
<evidence type="ECO:0000256" key="5">
    <source>
        <dbReference type="ARBA" id="ARBA00034489"/>
    </source>
</evidence>
<dbReference type="InterPro" id="IPR039262">
    <property type="entry name" value="DTWD2/TAPT"/>
</dbReference>
<dbReference type="SMART" id="SM01144">
    <property type="entry name" value="DTW"/>
    <property type="match status" value="1"/>
</dbReference>
<feature type="compositionally biased region" description="Basic and acidic residues" evidence="7">
    <location>
        <begin position="90"/>
        <end position="104"/>
    </location>
</feature>
<dbReference type="AlphaFoldDB" id="A0A086PIE8"/>
<feature type="region of interest" description="Disordered" evidence="7">
    <location>
        <begin position="253"/>
        <end position="310"/>
    </location>
</feature>
<comment type="caution">
    <text evidence="9">The sequence shown here is derived from an EMBL/GenBank/DDBJ whole genome shotgun (WGS) entry which is preliminary data.</text>
</comment>
<comment type="catalytic activity">
    <reaction evidence="6">
        <text>a uridine in tRNA + S-adenosyl-L-methionine = a 3-[(3S)-3-amino-3-carboxypropyl]uridine in tRNA + S-methyl-5'-thioadenosine + H(+)</text>
        <dbReference type="Rhea" id="RHEA:62432"/>
        <dbReference type="Rhea" id="RHEA-COMP:13339"/>
        <dbReference type="Rhea" id="RHEA-COMP:16092"/>
        <dbReference type="ChEBI" id="CHEBI:15378"/>
        <dbReference type="ChEBI" id="CHEBI:17509"/>
        <dbReference type="ChEBI" id="CHEBI:59789"/>
        <dbReference type="ChEBI" id="CHEBI:65315"/>
        <dbReference type="ChEBI" id="CHEBI:82930"/>
        <dbReference type="EC" id="2.5.1.25"/>
    </reaction>
</comment>
<dbReference type="InterPro" id="IPR005636">
    <property type="entry name" value="DTW"/>
</dbReference>
<organism evidence="9">
    <name type="scientific">Toxoplasma gondii VAND</name>
    <dbReference type="NCBI Taxonomy" id="933077"/>
    <lineage>
        <taxon>Eukaryota</taxon>
        <taxon>Sar</taxon>
        <taxon>Alveolata</taxon>
        <taxon>Apicomplexa</taxon>
        <taxon>Conoidasida</taxon>
        <taxon>Coccidia</taxon>
        <taxon>Eucoccidiorida</taxon>
        <taxon>Eimeriorina</taxon>
        <taxon>Sarcocystidae</taxon>
        <taxon>Toxoplasma</taxon>
    </lineage>
</organism>
<dbReference type="PANTHER" id="PTHR21392">
    <property type="entry name" value="TRNA-URIDINE AMINOCARBOXYPROPYLTRANSFERASE 2"/>
    <property type="match status" value="1"/>
</dbReference>
<dbReference type="PANTHER" id="PTHR21392:SF0">
    <property type="entry name" value="TRNA-URIDINE AMINOCARBOXYPROPYLTRANSFERASE 2"/>
    <property type="match status" value="1"/>
</dbReference>
<dbReference type="Pfam" id="PF03942">
    <property type="entry name" value="DTW"/>
    <property type="match status" value="1"/>
</dbReference>
<dbReference type="GO" id="GO:0016432">
    <property type="term" value="F:tRNA-uridine aminocarboxypropyltransferase activity"/>
    <property type="evidence" value="ECO:0007669"/>
    <property type="project" value="UniProtKB-EC"/>
</dbReference>
<feature type="region of interest" description="Disordered" evidence="7">
    <location>
        <begin position="83"/>
        <end position="124"/>
    </location>
</feature>
<gene>
    <name evidence="9" type="ORF">TGVAND_280530</name>
</gene>
<dbReference type="EMBL" id="AEYJ02001709">
    <property type="protein sequence ID" value="KFH00130.1"/>
    <property type="molecule type" value="Genomic_DNA"/>
</dbReference>
<evidence type="ECO:0000256" key="1">
    <source>
        <dbReference type="ARBA" id="ARBA00012386"/>
    </source>
</evidence>
<dbReference type="GO" id="GO:0008033">
    <property type="term" value="P:tRNA processing"/>
    <property type="evidence" value="ECO:0007669"/>
    <property type="project" value="UniProtKB-KW"/>
</dbReference>
<keyword evidence="2" id="KW-0808">Transferase</keyword>